<gene>
    <name evidence="2" type="primary">Hypp3237</name>
    <name evidence="2" type="ORF">BLAG_LOCUS19630</name>
</gene>
<name>A0A8K0ERA0_BRALA</name>
<evidence type="ECO:0000313" key="3">
    <source>
        <dbReference type="Proteomes" id="UP000838412"/>
    </source>
</evidence>
<accession>A0A8K0ERA0</accession>
<feature type="region of interest" description="Disordered" evidence="1">
    <location>
        <begin position="308"/>
        <end position="351"/>
    </location>
</feature>
<feature type="region of interest" description="Disordered" evidence="1">
    <location>
        <begin position="137"/>
        <end position="217"/>
    </location>
</feature>
<feature type="region of interest" description="Disordered" evidence="1">
    <location>
        <begin position="230"/>
        <end position="250"/>
    </location>
</feature>
<evidence type="ECO:0000313" key="2">
    <source>
        <dbReference type="EMBL" id="CAH1265741.1"/>
    </source>
</evidence>
<protein>
    <submittedName>
        <fullName evidence="2">Hypp3237 protein</fullName>
    </submittedName>
</protein>
<feature type="region of interest" description="Disordered" evidence="1">
    <location>
        <begin position="88"/>
        <end position="114"/>
    </location>
</feature>
<sequence>MKMNRWSKFSTLQAEVDWGLWKENGAYDKKVAIFRINFYLESASSQQPPGHTDDGRFRLSRQTEQICSRSLVIQPRSLVFPRGKQVVSRSGSTGEENWTHISTEGGSSSTTAKISGFDFGGEVFDPFADEAREDLPFPAVDPVQPNGPNFEAEKMSQAKREAGEGQPGTSEEAAPQPVKRGRGRPRKNPERAEETQRQATQMGALNKKEEQSGVGSSEAAQVLFSADLQGDSWEGNNTPGFVPRSPEGPQCQNERMQELLVKCLIRRHLSAREGLLKAGRAKENLSLLVAECKQGPWRDLVSFHSSAMGHDRLGQYKDKPAAQPKKEAEAEGAEAAAATQEEESAEGEETE</sequence>
<feature type="compositionally biased region" description="Acidic residues" evidence="1">
    <location>
        <begin position="340"/>
        <end position="351"/>
    </location>
</feature>
<proteinExistence type="predicted"/>
<dbReference type="OrthoDB" id="10063490at2759"/>
<feature type="compositionally biased region" description="Basic and acidic residues" evidence="1">
    <location>
        <begin position="309"/>
        <end position="329"/>
    </location>
</feature>
<reference evidence="2" key="1">
    <citation type="submission" date="2022-01" db="EMBL/GenBank/DDBJ databases">
        <authorList>
            <person name="Braso-Vives M."/>
        </authorList>
    </citation>
    <scope>NUCLEOTIDE SEQUENCE</scope>
</reference>
<keyword evidence="3" id="KW-1185">Reference proteome</keyword>
<dbReference type="AlphaFoldDB" id="A0A8K0ERA0"/>
<feature type="compositionally biased region" description="Basic and acidic residues" evidence="1">
    <location>
        <begin position="187"/>
        <end position="196"/>
    </location>
</feature>
<dbReference type="EMBL" id="OV696690">
    <property type="protein sequence ID" value="CAH1265741.1"/>
    <property type="molecule type" value="Genomic_DNA"/>
</dbReference>
<organism evidence="2 3">
    <name type="scientific">Branchiostoma lanceolatum</name>
    <name type="common">Common lancelet</name>
    <name type="synonym">Amphioxus lanceolatum</name>
    <dbReference type="NCBI Taxonomy" id="7740"/>
    <lineage>
        <taxon>Eukaryota</taxon>
        <taxon>Metazoa</taxon>
        <taxon>Chordata</taxon>
        <taxon>Cephalochordata</taxon>
        <taxon>Leptocardii</taxon>
        <taxon>Amphioxiformes</taxon>
        <taxon>Branchiostomatidae</taxon>
        <taxon>Branchiostoma</taxon>
    </lineage>
</organism>
<feature type="compositionally biased region" description="Polar residues" evidence="1">
    <location>
        <begin position="88"/>
        <end position="113"/>
    </location>
</feature>
<feature type="compositionally biased region" description="Basic and acidic residues" evidence="1">
    <location>
        <begin position="151"/>
        <end position="163"/>
    </location>
</feature>
<dbReference type="Proteomes" id="UP000838412">
    <property type="component" value="Chromosome 5"/>
</dbReference>
<evidence type="ECO:0000256" key="1">
    <source>
        <dbReference type="SAM" id="MobiDB-lite"/>
    </source>
</evidence>